<feature type="transmembrane region" description="Helical" evidence="7">
    <location>
        <begin position="188"/>
        <end position="206"/>
    </location>
</feature>
<evidence type="ECO:0000256" key="3">
    <source>
        <dbReference type="ARBA" id="ARBA00022475"/>
    </source>
</evidence>
<dbReference type="Gene3D" id="2.30.30.60">
    <property type="match status" value="1"/>
</dbReference>
<dbReference type="SUPFAM" id="SSF82861">
    <property type="entry name" value="Mechanosensitive channel protein MscS (YggB), transmembrane region"/>
    <property type="match status" value="1"/>
</dbReference>
<keyword evidence="7" id="KW-0406">Ion transport</keyword>
<comment type="subcellular location">
    <subcellularLocation>
        <location evidence="7">Cell inner membrane</location>
        <topology evidence="7">Multi-pass membrane protein</topology>
    </subcellularLocation>
    <subcellularLocation>
        <location evidence="1">Cell membrane</location>
        <topology evidence="1">Multi-pass membrane protein</topology>
    </subcellularLocation>
</comment>
<dbReference type="PANTHER" id="PTHR30221">
    <property type="entry name" value="SMALL-CONDUCTANCE MECHANOSENSITIVE CHANNEL"/>
    <property type="match status" value="1"/>
</dbReference>
<feature type="transmembrane region" description="Helical" evidence="7">
    <location>
        <begin position="45"/>
        <end position="66"/>
    </location>
</feature>
<dbReference type="Pfam" id="PF21082">
    <property type="entry name" value="MS_channel_3rd"/>
    <property type="match status" value="1"/>
</dbReference>
<dbReference type="InterPro" id="IPR010920">
    <property type="entry name" value="LSM_dom_sf"/>
</dbReference>
<dbReference type="EMBL" id="CP140158">
    <property type="protein sequence ID" value="WQG84638.1"/>
    <property type="molecule type" value="Genomic_DNA"/>
</dbReference>
<accession>A0ABZ0X222</accession>
<evidence type="ECO:0000313" key="11">
    <source>
        <dbReference type="EMBL" id="WQG84638.1"/>
    </source>
</evidence>
<dbReference type="Gene3D" id="3.30.70.100">
    <property type="match status" value="1"/>
</dbReference>
<dbReference type="InterPro" id="IPR049278">
    <property type="entry name" value="MS_channel_C"/>
</dbReference>
<evidence type="ECO:0000256" key="7">
    <source>
        <dbReference type="RuleBase" id="RU369025"/>
    </source>
</evidence>
<evidence type="ECO:0000256" key="5">
    <source>
        <dbReference type="ARBA" id="ARBA00022989"/>
    </source>
</evidence>
<keyword evidence="6 7" id="KW-0472">Membrane</keyword>
<dbReference type="InterPro" id="IPR045275">
    <property type="entry name" value="MscS_archaea/bacteria_type"/>
</dbReference>
<dbReference type="Proteomes" id="UP001324185">
    <property type="component" value="Chromosome"/>
</dbReference>
<evidence type="ECO:0000256" key="1">
    <source>
        <dbReference type="ARBA" id="ARBA00004651"/>
    </source>
</evidence>
<gene>
    <name evidence="11" type="ORF">SR900_09205</name>
</gene>
<keyword evidence="3" id="KW-1003">Cell membrane</keyword>
<feature type="transmembrane region" description="Helical" evidence="7">
    <location>
        <begin position="118"/>
        <end position="136"/>
    </location>
</feature>
<dbReference type="SUPFAM" id="SSF82689">
    <property type="entry name" value="Mechanosensitive channel protein MscS (YggB), C-terminal domain"/>
    <property type="match status" value="1"/>
</dbReference>
<keyword evidence="12" id="KW-1185">Reference proteome</keyword>
<reference evidence="11 12" key="1">
    <citation type="submission" date="2023-11" db="EMBL/GenBank/DDBJ databases">
        <title>MicrobeMod: A computational toolkit for identifying prokaryotic methylation and restriction-modification with nanopore sequencing.</title>
        <authorList>
            <person name="Crits-Christoph A."/>
            <person name="Kang S.C."/>
            <person name="Lee H."/>
            <person name="Ostrov N."/>
        </authorList>
    </citation>
    <scope>NUCLEOTIDE SEQUENCE [LARGE SCALE GENOMIC DNA]</scope>
    <source>
        <strain evidence="11 12">DSMZ 16071</strain>
    </source>
</reference>
<keyword evidence="4 7" id="KW-0812">Transmembrane</keyword>
<evidence type="ECO:0000259" key="8">
    <source>
        <dbReference type="Pfam" id="PF00924"/>
    </source>
</evidence>
<keyword evidence="7" id="KW-0997">Cell inner membrane</keyword>
<dbReference type="InterPro" id="IPR049142">
    <property type="entry name" value="MS_channel_1st"/>
</dbReference>
<organism evidence="11 12">
    <name type="scientific">Kangiella aquimarina</name>
    <dbReference type="NCBI Taxonomy" id="261965"/>
    <lineage>
        <taxon>Bacteria</taxon>
        <taxon>Pseudomonadati</taxon>
        <taxon>Pseudomonadota</taxon>
        <taxon>Gammaproteobacteria</taxon>
        <taxon>Kangiellales</taxon>
        <taxon>Kangiellaceae</taxon>
        <taxon>Kangiella</taxon>
    </lineage>
</organism>
<name>A0ABZ0X222_9GAMM</name>
<evidence type="ECO:0000259" key="9">
    <source>
        <dbReference type="Pfam" id="PF21082"/>
    </source>
</evidence>
<dbReference type="SUPFAM" id="SSF50182">
    <property type="entry name" value="Sm-like ribonucleoproteins"/>
    <property type="match status" value="1"/>
</dbReference>
<evidence type="ECO:0000313" key="12">
    <source>
        <dbReference type="Proteomes" id="UP001324185"/>
    </source>
</evidence>
<protein>
    <recommendedName>
        <fullName evidence="7">Small-conductance mechanosensitive channel</fullName>
    </recommendedName>
</protein>
<proteinExistence type="inferred from homology"/>
<dbReference type="Pfam" id="PF00924">
    <property type="entry name" value="MS_channel_2nd"/>
    <property type="match status" value="1"/>
</dbReference>
<dbReference type="InterPro" id="IPR023408">
    <property type="entry name" value="MscS_beta-dom_sf"/>
</dbReference>
<keyword evidence="7" id="KW-0407">Ion channel</keyword>
<sequence>MAEQPNQSKEPDTSSSLAEQTLGNIESYLPESIIPLWDKLQTNPWILSIIVLVLGFFIAKGVQWFIKSLIGKIAEKTPGDFDDKLAPLLSKTAFTFIFFLTVIVSVEALDLSEGIDRFLKRFVVSILILSLMSKLLKATKLVLNALANSKNRFKFVEERTIPILDISSKILIVGAALYFLILSWGIDPTAWLASAGIIGIAVGFAAKDTLANLFSGFFIVADSPYKLGDYIILDTGERGRVTHVGIRSTRLLTRDDVEITIPNSVIGNAKIVNESGGPWEKTRIRVDVGVSYDSDLDFVHDVLMELVKERDDIANNPTPRVRYRAFGASSIDLQLMAWINYPEQKGLINHKLIMDIHKTFRDKGIEIPYSKHDLYVKEFPVAKD</sequence>
<dbReference type="RefSeq" id="WP_018625754.1">
    <property type="nucleotide sequence ID" value="NZ_CP140158.1"/>
</dbReference>
<comment type="subunit">
    <text evidence="7">Homoheptamer.</text>
</comment>
<evidence type="ECO:0000259" key="10">
    <source>
        <dbReference type="Pfam" id="PF21088"/>
    </source>
</evidence>
<feature type="domain" description="Mechanosensitive ion channel transmembrane helices 2/3" evidence="10">
    <location>
        <begin position="169"/>
        <end position="207"/>
    </location>
</feature>
<keyword evidence="7" id="KW-0813">Transport</keyword>
<comment type="function">
    <text evidence="7">Mechanosensitive channel that participates in the regulation of osmotic pressure changes within the cell, opening in response to stretch forces in the membrane lipid bilayer, without the need for other proteins. Contributes to normal resistance to hypoosmotic shock. Forms an ion channel of 1.0 nanosiemens conductance with a slight preference for anions.</text>
</comment>
<dbReference type="Gene3D" id="1.10.287.1260">
    <property type="match status" value="1"/>
</dbReference>
<evidence type="ECO:0000256" key="6">
    <source>
        <dbReference type="ARBA" id="ARBA00023136"/>
    </source>
</evidence>
<keyword evidence="5 7" id="KW-1133">Transmembrane helix</keyword>
<feature type="domain" description="Mechanosensitive ion channel MscS" evidence="8">
    <location>
        <begin position="208"/>
        <end position="275"/>
    </location>
</feature>
<comment type="caution">
    <text evidence="7">Lacks conserved residue(s) required for the propagation of feature annotation.</text>
</comment>
<dbReference type="InterPro" id="IPR011066">
    <property type="entry name" value="MscS_channel_C_sf"/>
</dbReference>
<evidence type="ECO:0000256" key="2">
    <source>
        <dbReference type="ARBA" id="ARBA00008017"/>
    </source>
</evidence>
<dbReference type="PANTHER" id="PTHR30221:SF1">
    <property type="entry name" value="SMALL-CONDUCTANCE MECHANOSENSITIVE CHANNEL"/>
    <property type="match status" value="1"/>
</dbReference>
<comment type="similarity">
    <text evidence="2 7">Belongs to the MscS (TC 1.A.23) family.</text>
</comment>
<dbReference type="Pfam" id="PF21088">
    <property type="entry name" value="MS_channel_1st"/>
    <property type="match status" value="1"/>
</dbReference>
<dbReference type="InterPro" id="IPR006685">
    <property type="entry name" value="MscS_channel_2nd"/>
</dbReference>
<feature type="domain" description="Mechanosensitive ion channel MscS C-terminal" evidence="9">
    <location>
        <begin position="284"/>
        <end position="367"/>
    </location>
</feature>
<feature type="transmembrane region" description="Helical" evidence="7">
    <location>
        <begin position="160"/>
        <end position="182"/>
    </location>
</feature>
<feature type="transmembrane region" description="Helical" evidence="7">
    <location>
        <begin position="86"/>
        <end position="106"/>
    </location>
</feature>
<evidence type="ECO:0000256" key="4">
    <source>
        <dbReference type="ARBA" id="ARBA00022692"/>
    </source>
</evidence>
<dbReference type="InterPro" id="IPR011014">
    <property type="entry name" value="MscS_channel_TM-2"/>
</dbReference>